<dbReference type="Gene3D" id="1.25.40.20">
    <property type="entry name" value="Ankyrin repeat-containing domain"/>
    <property type="match status" value="1"/>
</dbReference>
<feature type="signal peptide" evidence="1">
    <location>
        <begin position="1"/>
        <end position="19"/>
    </location>
</feature>
<dbReference type="InterPro" id="IPR036770">
    <property type="entry name" value="Ankyrin_rpt-contain_sf"/>
</dbReference>
<feature type="chain" id="PRO_5042193581" description="Ankyrin repeat protein" evidence="1">
    <location>
        <begin position="20"/>
        <end position="147"/>
    </location>
</feature>
<keyword evidence="3" id="KW-1185">Reference proteome</keyword>
<evidence type="ECO:0000313" key="2">
    <source>
        <dbReference type="EMBL" id="WFD23845.1"/>
    </source>
</evidence>
<keyword evidence="1" id="KW-0732">Signal</keyword>
<accession>A0AAF0J4B2</accession>
<reference evidence="2" key="1">
    <citation type="submission" date="2023-03" db="EMBL/GenBank/DDBJ databases">
        <title>Mating type loci evolution in Malassezia.</title>
        <authorList>
            <person name="Coelho M.A."/>
        </authorList>
    </citation>
    <scope>NUCLEOTIDE SEQUENCE</scope>
    <source>
        <strain evidence="2">CBS 12830</strain>
    </source>
</reference>
<evidence type="ECO:0008006" key="4">
    <source>
        <dbReference type="Google" id="ProtNLM"/>
    </source>
</evidence>
<evidence type="ECO:0000313" key="3">
    <source>
        <dbReference type="Proteomes" id="UP001214415"/>
    </source>
</evidence>
<protein>
    <recommendedName>
        <fullName evidence="4">Ankyrin repeat protein</fullName>
    </recommendedName>
</protein>
<gene>
    <name evidence="2" type="ORF">MEQU1_002539</name>
</gene>
<dbReference type="Proteomes" id="UP001214415">
    <property type="component" value="Chromosome 4"/>
</dbReference>
<evidence type="ECO:0000256" key="1">
    <source>
        <dbReference type="SAM" id="SignalP"/>
    </source>
</evidence>
<proteinExistence type="predicted"/>
<dbReference type="AlphaFoldDB" id="A0AAF0J4B2"/>
<name>A0AAF0J4B2_9BASI</name>
<sequence length="147" mass="16317">MAVHLQSLPLICFLLAAGADPTLKGSISLHIAAKQGDLATLRLMVERDDIIEFQWRSRLRAIVEDLRALENVRFSGHLDQGPRKPLPALGTAPSKRRRLADRCQLDNSLFKSAIGAKAWDIVAYLMHTKGLVPDVDTLRMIDTHGMP</sequence>
<organism evidence="2 3">
    <name type="scientific">Malassezia equina</name>
    <dbReference type="NCBI Taxonomy" id="1381935"/>
    <lineage>
        <taxon>Eukaryota</taxon>
        <taxon>Fungi</taxon>
        <taxon>Dikarya</taxon>
        <taxon>Basidiomycota</taxon>
        <taxon>Ustilaginomycotina</taxon>
        <taxon>Malasseziomycetes</taxon>
        <taxon>Malasseziales</taxon>
        <taxon>Malasseziaceae</taxon>
        <taxon>Malassezia</taxon>
    </lineage>
</organism>
<dbReference type="EMBL" id="CP119903">
    <property type="protein sequence ID" value="WFD23845.1"/>
    <property type="molecule type" value="Genomic_DNA"/>
</dbReference>